<accession>A0A6I9R8G7</accession>
<protein>
    <submittedName>
        <fullName evidence="7">Zinc finger HIT domain-containing protein 3 isoform X1</fullName>
    </submittedName>
</protein>
<dbReference type="KEGG" id="egu:105045843"/>
<dbReference type="GO" id="GO:0008270">
    <property type="term" value="F:zinc ion binding"/>
    <property type="evidence" value="ECO:0007669"/>
    <property type="project" value="UniProtKB-UniRule"/>
</dbReference>
<evidence type="ECO:0000256" key="1">
    <source>
        <dbReference type="ARBA" id="ARBA00022723"/>
    </source>
</evidence>
<keyword evidence="2 4" id="KW-0863">Zinc-finger</keyword>
<feature type="domain" description="HIT-type" evidence="5">
    <location>
        <begin position="6"/>
        <end position="39"/>
    </location>
</feature>
<keyword evidence="1" id="KW-0479">Metal-binding</keyword>
<gene>
    <name evidence="7" type="primary">LOC105045843</name>
</gene>
<dbReference type="Pfam" id="PF04438">
    <property type="entry name" value="zf-HIT"/>
    <property type="match status" value="1"/>
</dbReference>
<dbReference type="InterPro" id="IPR007529">
    <property type="entry name" value="Znf_HIT"/>
</dbReference>
<dbReference type="GO" id="GO:0005634">
    <property type="term" value="C:nucleus"/>
    <property type="evidence" value="ECO:0007669"/>
    <property type="project" value="TreeGrafter"/>
</dbReference>
<sequence>MGPRTCEVCKEAQSKYKCPTCLAPYCSLGCFKKHKENPCKKSLPEQELTIQKLPERLYQVDEPSWVVDKEQFQSIVESSEILDALKDGELRKLIQKIDSSEEPENDLTKAMEGQTFREFTDKILAVLNPQNQLAN</sequence>
<keyword evidence="6" id="KW-1185">Reference proteome</keyword>
<keyword evidence="3" id="KW-0862">Zinc</keyword>
<reference evidence="7" key="1">
    <citation type="submission" date="2025-08" db="UniProtKB">
        <authorList>
            <consortium name="RefSeq"/>
        </authorList>
    </citation>
    <scope>IDENTIFICATION</scope>
</reference>
<dbReference type="PROSITE" id="PS51083">
    <property type="entry name" value="ZF_HIT"/>
    <property type="match status" value="1"/>
</dbReference>
<dbReference type="Proteomes" id="UP000504607">
    <property type="component" value="Chromosome 5"/>
</dbReference>
<evidence type="ECO:0000256" key="4">
    <source>
        <dbReference type="PROSITE-ProRule" id="PRU00453"/>
    </source>
</evidence>
<evidence type="ECO:0000256" key="3">
    <source>
        <dbReference type="ARBA" id="ARBA00022833"/>
    </source>
</evidence>
<name>A0A6I9R8G7_ELAGV</name>
<evidence type="ECO:0000313" key="6">
    <source>
        <dbReference type="Proteomes" id="UP000504607"/>
    </source>
</evidence>
<evidence type="ECO:0000259" key="5">
    <source>
        <dbReference type="PROSITE" id="PS51083"/>
    </source>
</evidence>
<organism evidence="6 7">
    <name type="scientific">Elaeis guineensis var. tenera</name>
    <name type="common">Oil palm</name>
    <dbReference type="NCBI Taxonomy" id="51953"/>
    <lineage>
        <taxon>Eukaryota</taxon>
        <taxon>Viridiplantae</taxon>
        <taxon>Streptophyta</taxon>
        <taxon>Embryophyta</taxon>
        <taxon>Tracheophyta</taxon>
        <taxon>Spermatophyta</taxon>
        <taxon>Magnoliopsida</taxon>
        <taxon>Liliopsida</taxon>
        <taxon>Arecaceae</taxon>
        <taxon>Arecoideae</taxon>
        <taxon>Cocoseae</taxon>
        <taxon>Elaeidinae</taxon>
        <taxon>Elaeis</taxon>
    </lineage>
</organism>
<dbReference type="Gene3D" id="3.30.60.190">
    <property type="match status" value="1"/>
</dbReference>
<dbReference type="GO" id="GO:0000463">
    <property type="term" value="P:maturation of LSU-rRNA from tricistronic rRNA transcript (SSU-rRNA, 5.8S rRNA, LSU-rRNA)"/>
    <property type="evidence" value="ECO:0007669"/>
    <property type="project" value="TreeGrafter"/>
</dbReference>
<dbReference type="GO" id="GO:0000492">
    <property type="term" value="P:box C/D snoRNP assembly"/>
    <property type="evidence" value="ECO:0007669"/>
    <property type="project" value="TreeGrafter"/>
</dbReference>
<proteinExistence type="predicted"/>
<dbReference type="CDD" id="cd23024">
    <property type="entry name" value="zf-HIT_ZNHIT2-3"/>
    <property type="match status" value="1"/>
</dbReference>
<dbReference type="SUPFAM" id="SSF144232">
    <property type="entry name" value="HIT/MYND zinc finger-like"/>
    <property type="match status" value="1"/>
</dbReference>
<evidence type="ECO:0000313" key="7">
    <source>
        <dbReference type="RefSeq" id="XP_010922567.1"/>
    </source>
</evidence>
<dbReference type="GO" id="GO:0048254">
    <property type="term" value="P:snoRNA localization"/>
    <property type="evidence" value="ECO:0007669"/>
    <property type="project" value="TreeGrafter"/>
</dbReference>
<dbReference type="GO" id="GO:0070761">
    <property type="term" value="C:pre-snoRNP complex"/>
    <property type="evidence" value="ECO:0007669"/>
    <property type="project" value="TreeGrafter"/>
</dbReference>
<dbReference type="OrthoDB" id="18412at2759"/>
<dbReference type="InParanoid" id="A0A6I9R8G7"/>
<dbReference type="InterPro" id="IPR051639">
    <property type="entry name" value="BCD1"/>
</dbReference>
<dbReference type="RefSeq" id="XP_010922567.1">
    <property type="nucleotide sequence ID" value="XM_010924265.3"/>
</dbReference>
<evidence type="ECO:0000256" key="2">
    <source>
        <dbReference type="ARBA" id="ARBA00022771"/>
    </source>
</evidence>
<dbReference type="GeneID" id="105045843"/>
<dbReference type="AlphaFoldDB" id="A0A6I9R8G7"/>
<dbReference type="PANTHER" id="PTHR13483:SF11">
    <property type="entry name" value="ZINC FINGER HIT DOMAIN-CONTAINING PROTEIN 3"/>
    <property type="match status" value="1"/>
</dbReference>
<dbReference type="PANTHER" id="PTHR13483">
    <property type="entry name" value="BOX C_D SNORNA PROTEIN 1-RELATED"/>
    <property type="match status" value="1"/>
</dbReference>